<dbReference type="RefSeq" id="WP_331810705.1">
    <property type="nucleotide sequence ID" value="NZ_JAZHOU010000005.1"/>
</dbReference>
<comment type="caution">
    <text evidence="2">The sequence shown here is derived from an EMBL/GenBank/DDBJ whole genome shotgun (WGS) entry which is preliminary data.</text>
</comment>
<proteinExistence type="predicted"/>
<evidence type="ECO:0000313" key="3">
    <source>
        <dbReference type="Proteomes" id="UP001356704"/>
    </source>
</evidence>
<evidence type="ECO:0000256" key="1">
    <source>
        <dbReference type="SAM" id="SignalP"/>
    </source>
</evidence>
<dbReference type="Proteomes" id="UP001356704">
    <property type="component" value="Unassembled WGS sequence"/>
</dbReference>
<keyword evidence="1" id="KW-0732">Signal</keyword>
<protein>
    <recommendedName>
        <fullName evidence="4">GLPGLI family protein</fullName>
    </recommendedName>
</protein>
<dbReference type="EMBL" id="JAZHOU010000005">
    <property type="protein sequence ID" value="MEF3079977.1"/>
    <property type="molecule type" value="Genomic_DNA"/>
</dbReference>
<organism evidence="2 3">
    <name type="scientific">Winogradskyella poriferorum</name>
    <dbReference type="NCBI Taxonomy" id="307627"/>
    <lineage>
        <taxon>Bacteria</taxon>
        <taxon>Pseudomonadati</taxon>
        <taxon>Bacteroidota</taxon>
        <taxon>Flavobacteriia</taxon>
        <taxon>Flavobacteriales</taxon>
        <taxon>Flavobacteriaceae</taxon>
        <taxon>Winogradskyella</taxon>
    </lineage>
</organism>
<accession>A0ABU7W7M9</accession>
<sequence>MNKQIFFLLAFLLCLNLSFAQYGWTDAEVYLKNGKTLVGEAKIPMMSAALNLKKEQLKYRKDKKGKKSKYKPQEIDSIVFTIHYTERVNKKKVEKTRIETYIPVFLNKKKTKQGFVEVLVEGKLRLVGRTVMVQSGGMWVPGPGVNAAPVYQPGFMGSHNQVMFLREGEKPVVFNQANILKSFRKRAMEYFEDCPSLRSKLDNKEFKMKDLQEIVKYYNSNCL</sequence>
<feature type="signal peptide" evidence="1">
    <location>
        <begin position="1"/>
        <end position="20"/>
    </location>
</feature>
<keyword evidence="3" id="KW-1185">Reference proteome</keyword>
<reference evidence="2 3" key="1">
    <citation type="submission" date="2024-02" db="EMBL/GenBank/DDBJ databases">
        <title>Winogradskyella poriferorum JCM 12885.</title>
        <authorList>
            <person name="Zhang D.-F."/>
            <person name="Fu Z.-Y."/>
        </authorList>
    </citation>
    <scope>NUCLEOTIDE SEQUENCE [LARGE SCALE GENOMIC DNA]</scope>
    <source>
        <strain evidence="2 3">JCM 12885</strain>
    </source>
</reference>
<name>A0ABU7W7M9_9FLAO</name>
<gene>
    <name evidence="2" type="ORF">V1468_13260</name>
</gene>
<feature type="chain" id="PRO_5046119857" description="GLPGLI family protein" evidence="1">
    <location>
        <begin position="21"/>
        <end position="223"/>
    </location>
</feature>
<evidence type="ECO:0000313" key="2">
    <source>
        <dbReference type="EMBL" id="MEF3079977.1"/>
    </source>
</evidence>
<evidence type="ECO:0008006" key="4">
    <source>
        <dbReference type="Google" id="ProtNLM"/>
    </source>
</evidence>